<comment type="caution">
    <text evidence="1">The sequence shown here is derived from an EMBL/GenBank/DDBJ whole genome shotgun (WGS) entry which is preliminary data.</text>
</comment>
<protein>
    <submittedName>
        <fullName evidence="1">Uncharacterized protein</fullName>
    </submittedName>
</protein>
<gene>
    <name evidence="1" type="ORF">K7X08_012664</name>
</gene>
<evidence type="ECO:0000313" key="1">
    <source>
        <dbReference type="EMBL" id="KAJ8555168.1"/>
    </source>
</evidence>
<evidence type="ECO:0000313" key="2">
    <source>
        <dbReference type="Proteomes" id="UP001152561"/>
    </source>
</evidence>
<name>A0A9Q1RFW5_9SOLA</name>
<accession>A0A9Q1RFW5</accession>
<reference evidence="2" key="1">
    <citation type="journal article" date="2023" name="Proc. Natl. Acad. Sci. U.S.A.">
        <title>Genomic and structural basis for evolution of tropane alkaloid biosynthesis.</title>
        <authorList>
            <person name="Wanga Y.-J."/>
            <person name="Taina T."/>
            <person name="Yua J.-Y."/>
            <person name="Lia J."/>
            <person name="Xua B."/>
            <person name="Chenc J."/>
            <person name="D'Auriad J.C."/>
            <person name="Huanga J.-P."/>
            <person name="Huanga S.-X."/>
        </authorList>
    </citation>
    <scope>NUCLEOTIDE SEQUENCE [LARGE SCALE GENOMIC DNA]</scope>
    <source>
        <strain evidence="2">cv. KIB-2019</strain>
    </source>
</reference>
<sequence length="100" mass="11748">MKMKKKKKMMKMMKIKMTMKEMKNLKKMKKKNEEDKTASFERSTTGAEIRKQMYMVRISNPVLLSLLLRLILTDLPPMKSSKVSVLRSFGCGCHWMNTVI</sequence>
<dbReference type="AlphaFoldDB" id="A0A9Q1RFW5"/>
<proteinExistence type="predicted"/>
<dbReference type="Proteomes" id="UP001152561">
    <property type="component" value="Unassembled WGS sequence"/>
</dbReference>
<organism evidence="1 2">
    <name type="scientific">Anisodus acutangulus</name>
    <dbReference type="NCBI Taxonomy" id="402998"/>
    <lineage>
        <taxon>Eukaryota</taxon>
        <taxon>Viridiplantae</taxon>
        <taxon>Streptophyta</taxon>
        <taxon>Embryophyta</taxon>
        <taxon>Tracheophyta</taxon>
        <taxon>Spermatophyta</taxon>
        <taxon>Magnoliopsida</taxon>
        <taxon>eudicotyledons</taxon>
        <taxon>Gunneridae</taxon>
        <taxon>Pentapetalae</taxon>
        <taxon>asterids</taxon>
        <taxon>lamiids</taxon>
        <taxon>Solanales</taxon>
        <taxon>Solanaceae</taxon>
        <taxon>Solanoideae</taxon>
        <taxon>Hyoscyameae</taxon>
        <taxon>Anisodus</taxon>
    </lineage>
</organism>
<keyword evidence="2" id="KW-1185">Reference proteome</keyword>
<dbReference type="EMBL" id="JAJAGQ010000008">
    <property type="protein sequence ID" value="KAJ8555168.1"/>
    <property type="molecule type" value="Genomic_DNA"/>
</dbReference>